<evidence type="ECO:0000313" key="2">
    <source>
        <dbReference type="Proteomes" id="UP001202289"/>
    </source>
</evidence>
<reference evidence="1" key="1">
    <citation type="submission" date="2022-05" db="EMBL/GenBank/DDBJ databases">
        <title>Comparative Genomics of Spacecraft Associated Microbes.</title>
        <authorList>
            <person name="Tran M.T."/>
            <person name="Wright A."/>
            <person name="Seuylemezian A."/>
            <person name="Eisen J."/>
            <person name="Coil D."/>
        </authorList>
    </citation>
    <scope>NUCLEOTIDE SEQUENCE</scope>
    <source>
        <strain evidence="1">FAIRING 10M-2.2</strain>
    </source>
</reference>
<gene>
    <name evidence="1" type="ORF">M3215_07785</name>
</gene>
<dbReference type="Proteomes" id="UP001202289">
    <property type="component" value="Unassembled WGS sequence"/>
</dbReference>
<keyword evidence="2" id="KW-1185">Reference proteome</keyword>
<sequence>MQLHNQSSNVPITHIKSIALVGVLTALSVAGRIMFAFIPNVQPTTTLLILVTLLMGIRYGTLHAILVMVASNLILGMGIWTIPQIISYVIIVLTTGLIIRPMFSKIPHVIMGLYAGFTGFLYGFVISLCQAPIYGMKYFWAYYLAGVPFDLNHAIGNFGFYIVLAPILLPLLDKLLIKYQSTYT</sequence>
<name>A0ACC6A566_9BACI</name>
<organism evidence="1 2">
    <name type="scientific">Bacillus cytotoxicus</name>
    <dbReference type="NCBI Taxonomy" id="580165"/>
    <lineage>
        <taxon>Bacteria</taxon>
        <taxon>Bacillati</taxon>
        <taxon>Bacillota</taxon>
        <taxon>Bacilli</taxon>
        <taxon>Bacillales</taxon>
        <taxon>Bacillaceae</taxon>
        <taxon>Bacillus</taxon>
        <taxon>Bacillus cereus group</taxon>
    </lineage>
</organism>
<evidence type="ECO:0000313" key="1">
    <source>
        <dbReference type="EMBL" id="MCM3735720.1"/>
    </source>
</evidence>
<comment type="caution">
    <text evidence="1">The sequence shown here is derived from an EMBL/GenBank/DDBJ whole genome shotgun (WGS) entry which is preliminary data.</text>
</comment>
<protein>
    <submittedName>
        <fullName evidence="1">ECF transporter S component</fullName>
    </submittedName>
</protein>
<accession>A0ACC6A566</accession>
<dbReference type="EMBL" id="JAMBOP010000006">
    <property type="protein sequence ID" value="MCM3735720.1"/>
    <property type="molecule type" value="Genomic_DNA"/>
</dbReference>
<proteinExistence type="predicted"/>